<dbReference type="GO" id="GO:0005975">
    <property type="term" value="P:carbohydrate metabolic process"/>
    <property type="evidence" value="ECO:0007669"/>
    <property type="project" value="InterPro"/>
</dbReference>
<protein>
    <submittedName>
        <fullName evidence="7">Family 20 glycosylhydrolase</fullName>
    </submittedName>
</protein>
<dbReference type="SUPFAM" id="SSF51445">
    <property type="entry name" value="(Trans)glycosidases"/>
    <property type="match status" value="1"/>
</dbReference>
<dbReference type="RefSeq" id="WP_308728284.1">
    <property type="nucleotide sequence ID" value="NZ_JAJEQF010000019.1"/>
</dbReference>
<dbReference type="PANTHER" id="PTHR43678:SF1">
    <property type="entry name" value="BETA-N-ACETYLHEXOSAMINIDASE"/>
    <property type="match status" value="1"/>
</dbReference>
<dbReference type="Pfam" id="PF00728">
    <property type="entry name" value="Glyco_hydro_20"/>
    <property type="match status" value="1"/>
</dbReference>
<evidence type="ECO:0000313" key="8">
    <source>
        <dbReference type="Proteomes" id="UP001199355"/>
    </source>
</evidence>
<dbReference type="EMBL" id="JAJEQF010000019">
    <property type="protein sequence ID" value="MCC2167761.1"/>
    <property type="molecule type" value="Genomic_DNA"/>
</dbReference>
<reference evidence="7 8" key="1">
    <citation type="submission" date="2021-10" db="EMBL/GenBank/DDBJ databases">
        <title>Anaerobic single-cell dispensing facilitates the cultivation of human gut bacteria.</title>
        <authorList>
            <person name="Afrizal A."/>
        </authorList>
    </citation>
    <scope>NUCLEOTIDE SEQUENCE [LARGE SCALE GENOMIC DNA]</scope>
    <source>
        <strain evidence="7 8">CLA-AA-H244</strain>
    </source>
</reference>
<dbReference type="InterPro" id="IPR025705">
    <property type="entry name" value="Beta_hexosaminidase_sua/sub"/>
</dbReference>
<dbReference type="InterPro" id="IPR029018">
    <property type="entry name" value="Hex-like_dom2"/>
</dbReference>
<dbReference type="InterPro" id="IPR015882">
    <property type="entry name" value="HEX_bac_N"/>
</dbReference>
<dbReference type="CDD" id="cd06565">
    <property type="entry name" value="GH20_GcnA-like"/>
    <property type="match status" value="1"/>
</dbReference>
<dbReference type="Proteomes" id="UP001199355">
    <property type="component" value="Unassembled WGS sequence"/>
</dbReference>
<dbReference type="AlphaFoldDB" id="A0AAE3DNT1"/>
<keyword evidence="3" id="KW-0326">Glycosidase</keyword>
<gene>
    <name evidence="7" type="ORF">LKD45_08665</name>
</gene>
<dbReference type="InterPro" id="IPR052764">
    <property type="entry name" value="GH20_Enzymes"/>
</dbReference>
<dbReference type="Gene3D" id="3.20.20.80">
    <property type="entry name" value="Glycosidases"/>
    <property type="match status" value="1"/>
</dbReference>
<dbReference type="InterPro" id="IPR017853">
    <property type="entry name" value="GH"/>
</dbReference>
<comment type="similarity">
    <text evidence="1">Belongs to the glycosyl hydrolase 20 family.</text>
</comment>
<proteinExistence type="inferred from homology"/>
<dbReference type="Gene3D" id="3.30.379.10">
    <property type="entry name" value="Chitobiase/beta-hexosaminidase domain 2-like"/>
    <property type="match status" value="1"/>
</dbReference>
<organism evidence="7 8">
    <name type="scientific">Gallintestinimicrobium propionicum</name>
    <dbReference type="NCBI Taxonomy" id="2981770"/>
    <lineage>
        <taxon>Bacteria</taxon>
        <taxon>Bacillati</taxon>
        <taxon>Bacillota</taxon>
        <taxon>Clostridia</taxon>
        <taxon>Lachnospirales</taxon>
        <taxon>Lachnospiraceae</taxon>
        <taxon>Gallintestinimicrobium</taxon>
    </lineage>
</organism>
<dbReference type="Pfam" id="PF02838">
    <property type="entry name" value="Glyco_hydro_20b"/>
    <property type="match status" value="1"/>
</dbReference>
<dbReference type="SUPFAM" id="SSF55545">
    <property type="entry name" value="beta-N-acetylhexosaminidase-like domain"/>
    <property type="match status" value="1"/>
</dbReference>
<feature type="domain" description="Beta-hexosaminidase bacterial type N-terminal" evidence="6">
    <location>
        <begin position="2"/>
        <end position="123"/>
    </location>
</feature>
<sequence length="618" mass="71940">MYLIPAPAKLEKKEGRFIWAYDRYVTVDQSCSQLVTRQASLFCDGAEKELGYRPLLTRGAAQAGDVVFKQDDTMKAQSYVLDITEDAIVLTGDEAGLWHGMQTLLQILEQEGACLSALHIEDAPAIVNRGYYFDCTRGRIPKLSWLKQLADRMAYYKLNQLQLYVEHSYLFRGMTELWRDDTPLTAEEIMEFDRYCAERGIELVPSLSSFGHLYKLLCSREYSHLCELEDSEGKPFSQTGRMAHHTINTSDPESLQLIEGMISEYMELFTSRQFNICADETFDLGRGRNKEAVEKLGKDRVYIDYIKKLAQFLLDNGRRPMFWGDIIVGFPEMIKELPKEIICLNWGYMWNQREEETKWMYEAGAIQYCCPGCCGWNEFSALNWYAYNNIMRMCTYANKYGAIGLLNTDWGDYLHVNHPDFTRVGMIYGAAFSWNSNILSYEDINRQISRIEYRDSSENYLAVVAKIQENSGYDWNVAVRYWEMKRGLHEQDEVSVGLMKERIGQMDNIDQKDANLKEIARELYAQIEQMDSSKRALVMPQIVAVDAIRIFNQIGKFATADVLGCTYENMPDSWALAKELETWFYFYKRVYRSISEESELRYIQELVCWYGDYLRQIK</sequence>
<evidence type="ECO:0000256" key="3">
    <source>
        <dbReference type="ARBA" id="ARBA00023295"/>
    </source>
</evidence>
<evidence type="ECO:0000256" key="4">
    <source>
        <dbReference type="PIRSR" id="PIRSR625705-1"/>
    </source>
</evidence>
<evidence type="ECO:0000259" key="5">
    <source>
        <dbReference type="Pfam" id="PF00728"/>
    </source>
</evidence>
<dbReference type="GO" id="GO:0004563">
    <property type="term" value="F:beta-N-acetylhexosaminidase activity"/>
    <property type="evidence" value="ECO:0007669"/>
    <property type="project" value="InterPro"/>
</dbReference>
<feature type="domain" description="Glycoside hydrolase family 20 catalytic" evidence="5">
    <location>
        <begin position="129"/>
        <end position="348"/>
    </location>
</feature>
<accession>A0AAE3DNT1</accession>
<dbReference type="InterPro" id="IPR015883">
    <property type="entry name" value="Glyco_hydro_20_cat"/>
</dbReference>
<keyword evidence="2" id="KW-0378">Hydrolase</keyword>
<evidence type="ECO:0000256" key="1">
    <source>
        <dbReference type="ARBA" id="ARBA00006285"/>
    </source>
</evidence>
<dbReference type="PRINTS" id="PR00738">
    <property type="entry name" value="GLHYDRLASE20"/>
</dbReference>
<name>A0AAE3DNT1_9FIRM</name>
<dbReference type="PANTHER" id="PTHR43678">
    <property type="entry name" value="PUTATIVE (AFU_ORTHOLOGUE AFUA_2G00640)-RELATED"/>
    <property type="match status" value="1"/>
</dbReference>
<feature type="active site" description="Proton donor" evidence="4">
    <location>
        <position position="280"/>
    </location>
</feature>
<evidence type="ECO:0000313" key="7">
    <source>
        <dbReference type="EMBL" id="MCC2167761.1"/>
    </source>
</evidence>
<evidence type="ECO:0000259" key="6">
    <source>
        <dbReference type="Pfam" id="PF02838"/>
    </source>
</evidence>
<comment type="caution">
    <text evidence="7">The sequence shown here is derived from an EMBL/GenBank/DDBJ whole genome shotgun (WGS) entry which is preliminary data.</text>
</comment>
<keyword evidence="8" id="KW-1185">Reference proteome</keyword>
<evidence type="ECO:0000256" key="2">
    <source>
        <dbReference type="ARBA" id="ARBA00022801"/>
    </source>
</evidence>